<dbReference type="InterPro" id="IPR002523">
    <property type="entry name" value="MgTranspt_CorA/ZnTranspt_ZntB"/>
</dbReference>
<comment type="function">
    <text evidence="8">Mediates influx of magnesium ions.</text>
</comment>
<dbReference type="Pfam" id="PF01544">
    <property type="entry name" value="CorA"/>
    <property type="match status" value="1"/>
</dbReference>
<dbReference type="EMBL" id="BAABAV010000001">
    <property type="protein sequence ID" value="GAA4269495.1"/>
    <property type="molecule type" value="Genomic_DNA"/>
</dbReference>
<keyword evidence="5 8" id="KW-0812">Transmembrane</keyword>
<evidence type="ECO:0000256" key="3">
    <source>
        <dbReference type="ARBA" id="ARBA00022448"/>
    </source>
</evidence>
<evidence type="ECO:0000256" key="7">
    <source>
        <dbReference type="ARBA" id="ARBA00023136"/>
    </source>
</evidence>
<evidence type="ECO:0000256" key="8">
    <source>
        <dbReference type="RuleBase" id="RU362010"/>
    </source>
</evidence>
<evidence type="ECO:0000256" key="5">
    <source>
        <dbReference type="ARBA" id="ARBA00022692"/>
    </source>
</evidence>
<evidence type="ECO:0000256" key="6">
    <source>
        <dbReference type="ARBA" id="ARBA00022989"/>
    </source>
</evidence>
<evidence type="ECO:0000313" key="9">
    <source>
        <dbReference type="EMBL" id="GAA4269495.1"/>
    </source>
</evidence>
<evidence type="ECO:0000256" key="1">
    <source>
        <dbReference type="ARBA" id="ARBA00004651"/>
    </source>
</evidence>
<dbReference type="SUPFAM" id="SSF143865">
    <property type="entry name" value="CorA soluble domain-like"/>
    <property type="match status" value="1"/>
</dbReference>
<dbReference type="PANTHER" id="PTHR46494">
    <property type="entry name" value="CORA FAMILY METAL ION TRANSPORTER (EUROFUNG)"/>
    <property type="match status" value="1"/>
</dbReference>
<keyword evidence="8" id="KW-0460">Magnesium</keyword>
<dbReference type="Proteomes" id="UP001500027">
    <property type="component" value="Unassembled WGS sequence"/>
</dbReference>
<accession>A0ABP8EB80</accession>
<evidence type="ECO:0000256" key="4">
    <source>
        <dbReference type="ARBA" id="ARBA00022475"/>
    </source>
</evidence>
<comment type="caution">
    <text evidence="9">The sequence shown here is derived from an EMBL/GenBank/DDBJ whole genome shotgun (WGS) entry which is preliminary data.</text>
</comment>
<dbReference type="InterPro" id="IPR004488">
    <property type="entry name" value="Mg/Co-transport_prot_CorA"/>
</dbReference>
<dbReference type="NCBIfam" id="TIGR00383">
    <property type="entry name" value="corA"/>
    <property type="match status" value="1"/>
</dbReference>
<name>A0ABP8EB80_9FLAO</name>
<evidence type="ECO:0000256" key="2">
    <source>
        <dbReference type="ARBA" id="ARBA00009765"/>
    </source>
</evidence>
<reference evidence="10" key="1">
    <citation type="journal article" date="2019" name="Int. J. Syst. Evol. Microbiol.">
        <title>The Global Catalogue of Microorganisms (GCM) 10K type strain sequencing project: providing services to taxonomists for standard genome sequencing and annotation.</title>
        <authorList>
            <consortium name="The Broad Institute Genomics Platform"/>
            <consortium name="The Broad Institute Genome Sequencing Center for Infectious Disease"/>
            <person name="Wu L."/>
            <person name="Ma J."/>
        </authorList>
    </citation>
    <scope>NUCLEOTIDE SEQUENCE [LARGE SCALE GENOMIC DNA]</scope>
    <source>
        <strain evidence="10">JCM 17452</strain>
    </source>
</reference>
<dbReference type="CDD" id="cd12828">
    <property type="entry name" value="TmCorA-like_1"/>
    <property type="match status" value="1"/>
</dbReference>
<dbReference type="SUPFAM" id="SSF144083">
    <property type="entry name" value="Magnesium transport protein CorA, transmembrane region"/>
    <property type="match status" value="1"/>
</dbReference>
<feature type="transmembrane region" description="Helical" evidence="8">
    <location>
        <begin position="297"/>
        <end position="317"/>
    </location>
</feature>
<dbReference type="InterPro" id="IPR045861">
    <property type="entry name" value="CorA_cytoplasmic_dom"/>
</dbReference>
<dbReference type="Gene3D" id="3.30.460.20">
    <property type="entry name" value="CorA soluble domain-like"/>
    <property type="match status" value="1"/>
</dbReference>
<protein>
    <recommendedName>
        <fullName evidence="8">Magnesium transport protein CorA</fullName>
    </recommendedName>
</protein>
<keyword evidence="3 8" id="KW-0813">Transport</keyword>
<keyword evidence="8" id="KW-0406">Ion transport</keyword>
<evidence type="ECO:0000313" key="10">
    <source>
        <dbReference type="Proteomes" id="UP001500027"/>
    </source>
</evidence>
<dbReference type="InterPro" id="IPR045863">
    <property type="entry name" value="CorA_TM1_TM2"/>
</dbReference>
<proteinExistence type="inferred from homology"/>
<keyword evidence="10" id="KW-1185">Reference proteome</keyword>
<keyword evidence="4 8" id="KW-1003">Cell membrane</keyword>
<gene>
    <name evidence="8 9" type="primary">corA</name>
    <name evidence="9" type="ORF">GCM10022257_15960</name>
</gene>
<keyword evidence="6 8" id="KW-1133">Transmembrane helix</keyword>
<sequence>MTRKRVYRSKKKLGQAPGSIVYTGERSKEKLSIETFDYSMHHCYEKVLQSIQESFEFKLTDSITWINLNGLNHVSDIEALGKHYELHPLVLEDIVNIAQRPKIDEYQNYLFVVLKMLYYDGNQNIVSEQVSFILGENYVISFQEAEGDVFDSVRTRIRQGKGRVRQMKSDYLLYVLIDAIVDHYFSVIEILGDKIEDFETAIFSGDVNDDTSKKIQDLKREILRVRRAIFPLREVISRIEKNDNQLIDKKTLTYYRDIYDHLIQVSENIDIYREMIWSLMDMYMTSISNRMNEVMKVLTIMASIFIPLTFIAGIYGMNFEYIPEIKYKYGYFAIWGVMIFIFLGMLYYFKKKKWL</sequence>
<dbReference type="Gene3D" id="1.20.58.340">
    <property type="entry name" value="Magnesium transport protein CorA, transmembrane region"/>
    <property type="match status" value="2"/>
</dbReference>
<dbReference type="RefSeq" id="WP_139000598.1">
    <property type="nucleotide sequence ID" value="NZ_BAABAV010000001.1"/>
</dbReference>
<comment type="subcellular location">
    <subcellularLocation>
        <location evidence="1">Cell membrane</location>
        <topology evidence="1">Multi-pass membrane protein</topology>
    </subcellularLocation>
    <subcellularLocation>
        <location evidence="8">Membrane</location>
        <topology evidence="8">Multi-pass membrane protein</topology>
    </subcellularLocation>
</comment>
<keyword evidence="7 8" id="KW-0472">Membrane</keyword>
<organism evidence="9 10">
    <name type="scientific">Hyunsoonleella aestuarii</name>
    <dbReference type="NCBI Taxonomy" id="912802"/>
    <lineage>
        <taxon>Bacteria</taxon>
        <taxon>Pseudomonadati</taxon>
        <taxon>Bacteroidota</taxon>
        <taxon>Flavobacteriia</taxon>
        <taxon>Flavobacteriales</taxon>
        <taxon>Flavobacteriaceae</taxon>
    </lineage>
</organism>
<dbReference type="PANTHER" id="PTHR46494:SF1">
    <property type="entry name" value="CORA FAMILY METAL ION TRANSPORTER (EUROFUNG)"/>
    <property type="match status" value="1"/>
</dbReference>
<comment type="similarity">
    <text evidence="2 8">Belongs to the CorA metal ion transporter (MIT) (TC 1.A.35) family.</text>
</comment>
<feature type="transmembrane region" description="Helical" evidence="8">
    <location>
        <begin position="329"/>
        <end position="349"/>
    </location>
</feature>